<name>A0A1C6Z4V7_HAFAL</name>
<keyword evidence="1" id="KW-0238">DNA-binding</keyword>
<dbReference type="InterPro" id="IPR010982">
    <property type="entry name" value="Lambda_DNA-bd_dom_sf"/>
</dbReference>
<dbReference type="Gene3D" id="1.10.260.40">
    <property type="entry name" value="lambda repressor-like DNA-binding domains"/>
    <property type="match status" value="1"/>
</dbReference>
<dbReference type="OrthoDB" id="6693632at2"/>
<protein>
    <submittedName>
        <fullName evidence="1">DNA-binding transcriptional regulator Cro</fullName>
    </submittedName>
</protein>
<dbReference type="Pfam" id="PF14549">
    <property type="entry name" value="P22_Cro"/>
    <property type="match status" value="1"/>
</dbReference>
<dbReference type="EMBL" id="FMIQ01000068">
    <property type="protein sequence ID" value="SCM54240.1"/>
    <property type="molecule type" value="Genomic_DNA"/>
</dbReference>
<dbReference type="AlphaFoldDB" id="A0A1C6Z4V7"/>
<accession>A0A1C6Z4V7</accession>
<reference evidence="1 2" key="1">
    <citation type="submission" date="2016-09" db="EMBL/GenBank/DDBJ databases">
        <authorList>
            <person name="Capua I."/>
            <person name="De Benedictis P."/>
            <person name="Joannis T."/>
            <person name="Lombin L.H."/>
            <person name="Cattoli G."/>
        </authorList>
    </citation>
    <scope>NUCLEOTIDE SEQUENCE [LARGE SCALE GENOMIC DNA]</scope>
    <source>
        <strain evidence="1 2">GB001</strain>
    </source>
</reference>
<evidence type="ECO:0000313" key="1">
    <source>
        <dbReference type="EMBL" id="SCM54240.1"/>
    </source>
</evidence>
<proteinExistence type="predicted"/>
<sequence length="67" mass="7429">MKKKRVTEYFGGVGKTALVLGISHPAVCRWGEVIPEKQALKVERITNGELKYDPALYSGNHKSVSNK</sequence>
<gene>
    <name evidence="1" type="ORF">BN1044_03740</name>
</gene>
<evidence type="ECO:0000313" key="2">
    <source>
        <dbReference type="Proteomes" id="UP000094844"/>
    </source>
</evidence>
<dbReference type="Proteomes" id="UP000094844">
    <property type="component" value="Unassembled WGS sequence"/>
</dbReference>
<dbReference type="RefSeq" id="WP_072309949.1">
    <property type="nucleotide sequence ID" value="NZ_CAUEKE010000018.1"/>
</dbReference>
<dbReference type="GO" id="GO:0003677">
    <property type="term" value="F:DNA binding"/>
    <property type="evidence" value="ECO:0007669"/>
    <property type="project" value="UniProtKB-KW"/>
</dbReference>
<dbReference type="SUPFAM" id="SSF47413">
    <property type="entry name" value="lambda repressor-like DNA-binding domains"/>
    <property type="match status" value="1"/>
</dbReference>
<organism evidence="1 2">
    <name type="scientific">Hafnia alvei</name>
    <dbReference type="NCBI Taxonomy" id="569"/>
    <lineage>
        <taxon>Bacteria</taxon>
        <taxon>Pseudomonadati</taxon>
        <taxon>Pseudomonadota</taxon>
        <taxon>Gammaproteobacteria</taxon>
        <taxon>Enterobacterales</taxon>
        <taxon>Hafniaceae</taxon>
        <taxon>Hafnia</taxon>
    </lineage>
</organism>